<proteinExistence type="predicted"/>
<dbReference type="EMBL" id="BK015705">
    <property type="protein sequence ID" value="DAE20984.1"/>
    <property type="molecule type" value="Genomic_DNA"/>
</dbReference>
<protein>
    <submittedName>
        <fullName evidence="1">Uncharacterized protein</fullName>
    </submittedName>
</protein>
<sequence length="34" mass="3961">MEEINKSVLDGSNEEASKRLDEIIKELEKQRNKS</sequence>
<accession>A0A8S5QPI6</accession>
<name>A0A8S5QPI6_9CAUD</name>
<reference evidence="1" key="1">
    <citation type="journal article" date="2021" name="Proc. Natl. Acad. Sci. U.S.A.">
        <title>A Catalog of Tens of Thousands of Viruses from Human Metagenomes Reveals Hidden Associations with Chronic Diseases.</title>
        <authorList>
            <person name="Tisza M.J."/>
            <person name="Buck C.B."/>
        </authorList>
    </citation>
    <scope>NUCLEOTIDE SEQUENCE</scope>
    <source>
        <strain evidence="1">CtMgQ24</strain>
    </source>
</reference>
<organism evidence="1">
    <name type="scientific">Siphoviridae sp. ctMgQ24</name>
    <dbReference type="NCBI Taxonomy" id="2826263"/>
    <lineage>
        <taxon>Viruses</taxon>
        <taxon>Duplodnaviria</taxon>
        <taxon>Heunggongvirae</taxon>
        <taxon>Uroviricota</taxon>
        <taxon>Caudoviricetes</taxon>
    </lineage>
</organism>
<evidence type="ECO:0000313" key="1">
    <source>
        <dbReference type="EMBL" id="DAE20984.1"/>
    </source>
</evidence>